<name>A0AAD5P3X8_ACENE</name>
<dbReference type="InterPro" id="IPR012677">
    <property type="entry name" value="Nucleotide-bd_a/b_plait_sf"/>
</dbReference>
<proteinExistence type="predicted"/>
<evidence type="ECO:0000256" key="1">
    <source>
        <dbReference type="PROSITE-ProRule" id="PRU00176"/>
    </source>
</evidence>
<accession>A0AAD5P3X8</accession>
<dbReference type="Pfam" id="PF00076">
    <property type="entry name" value="RRM_1"/>
    <property type="match status" value="1"/>
</dbReference>
<dbReference type="SUPFAM" id="SSF54928">
    <property type="entry name" value="RNA-binding domain, RBD"/>
    <property type="match status" value="1"/>
</dbReference>
<dbReference type="SMART" id="SM00360">
    <property type="entry name" value="RRM"/>
    <property type="match status" value="1"/>
</dbReference>
<keyword evidence="4" id="KW-1185">Reference proteome</keyword>
<comment type="caution">
    <text evidence="3">The sequence shown here is derived from an EMBL/GenBank/DDBJ whole genome shotgun (WGS) entry which is preliminary data.</text>
</comment>
<gene>
    <name evidence="3" type="ORF">LWI28_022760</name>
</gene>
<dbReference type="Proteomes" id="UP001064489">
    <property type="component" value="Chromosome 1"/>
</dbReference>
<organism evidence="3 4">
    <name type="scientific">Acer negundo</name>
    <name type="common">Box elder</name>
    <dbReference type="NCBI Taxonomy" id="4023"/>
    <lineage>
        <taxon>Eukaryota</taxon>
        <taxon>Viridiplantae</taxon>
        <taxon>Streptophyta</taxon>
        <taxon>Embryophyta</taxon>
        <taxon>Tracheophyta</taxon>
        <taxon>Spermatophyta</taxon>
        <taxon>Magnoliopsida</taxon>
        <taxon>eudicotyledons</taxon>
        <taxon>Gunneridae</taxon>
        <taxon>Pentapetalae</taxon>
        <taxon>rosids</taxon>
        <taxon>malvids</taxon>
        <taxon>Sapindales</taxon>
        <taxon>Sapindaceae</taxon>
        <taxon>Hippocastanoideae</taxon>
        <taxon>Acereae</taxon>
        <taxon>Acer</taxon>
    </lineage>
</organism>
<sequence length="124" mass="13939">MPIATIDTLPAKLLGYKEQLQRFLGQFTSSSILETSLSTLHQQTVIIHHESRIENVVFTIWPCYTRLVKDPKTQRPKGFGFVSFRSEDEAQKALEAMNGRIVRGRLIFVEVANSESPETGDSSA</sequence>
<keyword evidence="1" id="KW-0694">RNA-binding</keyword>
<dbReference type="InterPro" id="IPR000504">
    <property type="entry name" value="RRM_dom"/>
</dbReference>
<evidence type="ECO:0000313" key="3">
    <source>
        <dbReference type="EMBL" id="KAI9196301.1"/>
    </source>
</evidence>
<reference evidence="3" key="1">
    <citation type="journal article" date="2022" name="Plant J.">
        <title>Strategies of tolerance reflected in two North American maple genomes.</title>
        <authorList>
            <person name="McEvoy S.L."/>
            <person name="Sezen U.U."/>
            <person name="Trouern-Trend A."/>
            <person name="McMahon S.M."/>
            <person name="Schaberg P.G."/>
            <person name="Yang J."/>
            <person name="Wegrzyn J.L."/>
            <person name="Swenson N.G."/>
        </authorList>
    </citation>
    <scope>NUCLEOTIDE SEQUENCE</scope>
    <source>
        <strain evidence="3">91603</strain>
    </source>
</reference>
<protein>
    <recommendedName>
        <fullName evidence="2">RRM domain-containing protein</fullName>
    </recommendedName>
</protein>
<reference evidence="3" key="2">
    <citation type="submission" date="2023-02" db="EMBL/GenBank/DDBJ databases">
        <authorList>
            <person name="Swenson N.G."/>
            <person name="Wegrzyn J.L."/>
            <person name="Mcevoy S.L."/>
        </authorList>
    </citation>
    <scope>NUCLEOTIDE SEQUENCE</scope>
    <source>
        <strain evidence="3">91603</strain>
        <tissue evidence="3">Leaf</tissue>
    </source>
</reference>
<dbReference type="GO" id="GO:0003723">
    <property type="term" value="F:RNA binding"/>
    <property type="evidence" value="ECO:0007669"/>
    <property type="project" value="UniProtKB-UniRule"/>
</dbReference>
<dbReference type="EMBL" id="JAJSOW010000003">
    <property type="protein sequence ID" value="KAI9196301.1"/>
    <property type="molecule type" value="Genomic_DNA"/>
</dbReference>
<evidence type="ECO:0000313" key="4">
    <source>
        <dbReference type="Proteomes" id="UP001064489"/>
    </source>
</evidence>
<evidence type="ECO:0000259" key="2">
    <source>
        <dbReference type="PROSITE" id="PS50102"/>
    </source>
</evidence>
<dbReference type="InterPro" id="IPR050441">
    <property type="entry name" value="RBM"/>
</dbReference>
<dbReference type="InterPro" id="IPR035979">
    <property type="entry name" value="RBD_domain_sf"/>
</dbReference>
<dbReference type="PROSITE" id="PS50102">
    <property type="entry name" value="RRM"/>
    <property type="match status" value="1"/>
</dbReference>
<dbReference type="AlphaFoldDB" id="A0AAD5P3X8"/>
<dbReference type="PANTHER" id="PTHR48034">
    <property type="entry name" value="TRANSFORMER-2 SEX-DETERMINING PROTEIN-RELATED"/>
    <property type="match status" value="1"/>
</dbReference>
<dbReference type="Gene3D" id="3.30.70.330">
    <property type="match status" value="1"/>
</dbReference>
<feature type="domain" description="RRM" evidence="2">
    <location>
        <begin position="66"/>
        <end position="114"/>
    </location>
</feature>